<proteinExistence type="predicted"/>
<reference evidence="1 2" key="1">
    <citation type="submission" date="2020-08" db="EMBL/GenBank/DDBJ databases">
        <title>Functional genomics of gut bacteria from endangered species of beetles.</title>
        <authorList>
            <person name="Carlos-Shanley C."/>
        </authorList>
    </citation>
    <scope>NUCLEOTIDE SEQUENCE [LARGE SCALE GENOMIC DNA]</scope>
    <source>
        <strain evidence="1 2">S00151</strain>
    </source>
</reference>
<evidence type="ECO:0008006" key="3">
    <source>
        <dbReference type="Google" id="ProtNLM"/>
    </source>
</evidence>
<name>A0A840KKY0_9FLAO</name>
<gene>
    <name evidence="1" type="ORF">HNP38_003636</name>
</gene>
<organism evidence="1 2">
    <name type="scientific">Chryseobacterium defluvii</name>
    <dbReference type="NCBI Taxonomy" id="160396"/>
    <lineage>
        <taxon>Bacteria</taxon>
        <taxon>Pseudomonadati</taxon>
        <taxon>Bacteroidota</taxon>
        <taxon>Flavobacteriia</taxon>
        <taxon>Flavobacteriales</taxon>
        <taxon>Weeksellaceae</taxon>
        <taxon>Chryseobacterium group</taxon>
        <taxon>Chryseobacterium</taxon>
    </lineage>
</organism>
<dbReference type="Proteomes" id="UP000592180">
    <property type="component" value="Unassembled WGS sequence"/>
</dbReference>
<sequence length="223" mass="25499">MALINDKLDKISYKLPPVWKIPFYEFVGGKLKLAEFEKIVYGLSDLESIIGEDAYIELISFDFSDTHIYNDVIKLILEKILFEENDYNSKLFVLIGEFYQDDIKSKTKNAKNLPEAVLNIFECAHIDVKWRGVNNPACDVEFLNKIIYLERPVRGCLNVLPSSAVIIGYADNSYITLLMDDEGIVYISLQITDVIYRSGDLFKALTRLFLGLEYGELLCTATH</sequence>
<protein>
    <recommendedName>
        <fullName evidence="3">SUKH-3 immunity protein of toxin-antitoxin system</fullName>
    </recommendedName>
</protein>
<dbReference type="RefSeq" id="WP_184192089.1">
    <property type="nucleotide sequence ID" value="NZ_JACHLE010000010.1"/>
</dbReference>
<dbReference type="AlphaFoldDB" id="A0A840KKY0"/>
<dbReference type="EMBL" id="JACHLE010000010">
    <property type="protein sequence ID" value="MBB4808294.1"/>
    <property type="molecule type" value="Genomic_DNA"/>
</dbReference>
<comment type="caution">
    <text evidence="1">The sequence shown here is derived from an EMBL/GenBank/DDBJ whole genome shotgun (WGS) entry which is preliminary data.</text>
</comment>
<accession>A0A840KKY0</accession>
<evidence type="ECO:0000313" key="1">
    <source>
        <dbReference type="EMBL" id="MBB4808294.1"/>
    </source>
</evidence>
<keyword evidence="2" id="KW-1185">Reference proteome</keyword>
<evidence type="ECO:0000313" key="2">
    <source>
        <dbReference type="Proteomes" id="UP000592180"/>
    </source>
</evidence>